<sequence length="105" mass="11122">MTTDVYLLDDGAWVSVDDRRVSGVGGLWRLADHGFCGCRLADVLAEGFVEVGLAPPDVEARLSGQCIACGEQGVTDWLAVGRVDPETGAFRAGVPESVHVPHTRS</sequence>
<dbReference type="Proteomes" id="UP001596547">
    <property type="component" value="Unassembled WGS sequence"/>
</dbReference>
<proteinExistence type="predicted"/>
<comment type="caution">
    <text evidence="2">The sequence shown here is derived from an EMBL/GenBank/DDBJ whole genome shotgun (WGS) entry which is preliminary data.</text>
</comment>
<evidence type="ECO:0000259" key="1">
    <source>
        <dbReference type="Pfam" id="PF26455"/>
    </source>
</evidence>
<evidence type="ECO:0000313" key="3">
    <source>
        <dbReference type="Proteomes" id="UP001596547"/>
    </source>
</evidence>
<keyword evidence="3" id="KW-1185">Reference proteome</keyword>
<dbReference type="InterPro" id="IPR058447">
    <property type="entry name" value="DUF8134"/>
</dbReference>
<evidence type="ECO:0000313" key="2">
    <source>
        <dbReference type="EMBL" id="MFC7317298.1"/>
    </source>
</evidence>
<reference evidence="2 3" key="1">
    <citation type="journal article" date="2019" name="Int. J. Syst. Evol. Microbiol.">
        <title>The Global Catalogue of Microorganisms (GCM) 10K type strain sequencing project: providing services to taxonomists for standard genome sequencing and annotation.</title>
        <authorList>
            <consortium name="The Broad Institute Genomics Platform"/>
            <consortium name="The Broad Institute Genome Sequencing Center for Infectious Disease"/>
            <person name="Wu L."/>
            <person name="Ma J."/>
        </authorList>
    </citation>
    <scope>NUCLEOTIDE SEQUENCE [LARGE SCALE GENOMIC DNA]</scope>
    <source>
        <strain evidence="2 3">PSR21</strain>
    </source>
</reference>
<dbReference type="EMBL" id="JBHTBF010000002">
    <property type="protein sequence ID" value="MFC7317298.1"/>
    <property type="molecule type" value="Genomic_DNA"/>
</dbReference>
<dbReference type="GeneID" id="79316034"/>
<organism evidence="2 3">
    <name type="scientific">Halomarina halobia</name>
    <dbReference type="NCBI Taxonomy" id="3033386"/>
    <lineage>
        <taxon>Archaea</taxon>
        <taxon>Methanobacteriati</taxon>
        <taxon>Methanobacteriota</taxon>
        <taxon>Stenosarchaea group</taxon>
        <taxon>Halobacteria</taxon>
        <taxon>Halobacteriales</taxon>
        <taxon>Natronomonadaceae</taxon>
        <taxon>Halomarina</taxon>
    </lineage>
</organism>
<dbReference type="RefSeq" id="WP_276303453.1">
    <property type="nucleotide sequence ID" value="NZ_CP119992.1"/>
</dbReference>
<feature type="domain" description="DUF8134" evidence="1">
    <location>
        <begin position="1"/>
        <end position="103"/>
    </location>
</feature>
<gene>
    <name evidence="2" type="ORF">ACFQPE_10945</name>
</gene>
<dbReference type="Pfam" id="PF26455">
    <property type="entry name" value="DUF8134"/>
    <property type="match status" value="1"/>
</dbReference>
<protein>
    <recommendedName>
        <fullName evidence="1">DUF8134 domain-containing protein</fullName>
    </recommendedName>
</protein>
<dbReference type="AlphaFoldDB" id="A0ABD6A9Q7"/>
<name>A0ABD6A9Q7_9EURY</name>
<accession>A0ABD6A9Q7</accession>